<dbReference type="InterPro" id="IPR029069">
    <property type="entry name" value="HotDog_dom_sf"/>
</dbReference>
<dbReference type="Pfam" id="PF13279">
    <property type="entry name" value="4HBT_2"/>
    <property type="match status" value="1"/>
</dbReference>
<sequence>MPFTISKPMRFGDCDLTGIAYHPAYLSMLVDVNEAMFASFGITWKEIMFERKMGLPTVSLDLRFFKPAMYGDVLDFTVNVRAIGRSSLDLETEVHVRGDTIWTVKQRIVLTSTEDHKSRPWPDDLRTGLTRYLTAKETGTAETTKPKEHKNVA</sequence>
<accession>A0A3S0RCX6</accession>
<dbReference type="CDD" id="cd00586">
    <property type="entry name" value="4HBT"/>
    <property type="match status" value="1"/>
</dbReference>
<keyword evidence="2" id="KW-1185">Reference proteome</keyword>
<evidence type="ECO:0000313" key="1">
    <source>
        <dbReference type="EMBL" id="RUM27113.1"/>
    </source>
</evidence>
<protein>
    <submittedName>
        <fullName evidence="1">Acyl-CoA thioesterase</fullName>
    </submittedName>
</protein>
<dbReference type="PANTHER" id="PTHR31793:SF24">
    <property type="entry name" value="LONG-CHAIN ACYL-COA THIOESTERASE FADM"/>
    <property type="match status" value="1"/>
</dbReference>
<dbReference type="AlphaFoldDB" id="A0A3S0RCX6"/>
<gene>
    <name evidence="1" type="ORF">EFQ99_02615</name>
</gene>
<proteinExistence type="predicted"/>
<dbReference type="PANTHER" id="PTHR31793">
    <property type="entry name" value="4-HYDROXYBENZOYL-COA THIOESTERASE FAMILY MEMBER"/>
    <property type="match status" value="1"/>
</dbReference>
<name>A0A3S0RCX6_9HYPH</name>
<evidence type="ECO:0000313" key="2">
    <source>
        <dbReference type="Proteomes" id="UP000278823"/>
    </source>
</evidence>
<dbReference type="RefSeq" id="WP_126919097.1">
    <property type="nucleotide sequence ID" value="NZ_ML133686.1"/>
</dbReference>
<dbReference type="Proteomes" id="UP000278823">
    <property type="component" value="Unassembled WGS sequence"/>
</dbReference>
<dbReference type="Gene3D" id="3.10.129.10">
    <property type="entry name" value="Hotdog Thioesterase"/>
    <property type="match status" value="1"/>
</dbReference>
<dbReference type="EMBL" id="RJTH01000001">
    <property type="protein sequence ID" value="RUM27113.1"/>
    <property type="molecule type" value="Genomic_DNA"/>
</dbReference>
<dbReference type="OrthoDB" id="7204167at2"/>
<dbReference type="SUPFAM" id="SSF54637">
    <property type="entry name" value="Thioesterase/thiol ester dehydrase-isomerase"/>
    <property type="match status" value="1"/>
</dbReference>
<organism evidence="1 2">
    <name type="scientific">Rhizobium vallis</name>
    <dbReference type="NCBI Taxonomy" id="634290"/>
    <lineage>
        <taxon>Bacteria</taxon>
        <taxon>Pseudomonadati</taxon>
        <taxon>Pseudomonadota</taxon>
        <taxon>Alphaproteobacteria</taxon>
        <taxon>Hyphomicrobiales</taxon>
        <taxon>Rhizobiaceae</taxon>
        <taxon>Rhizobium/Agrobacterium group</taxon>
        <taxon>Rhizobium</taxon>
    </lineage>
</organism>
<reference evidence="2" key="1">
    <citation type="submission" date="2018-11" db="EMBL/GenBank/DDBJ databases">
        <title>Rhizobium chutanense sp. nov., isolated from root nodules of Phaseolus vulgaris in China.</title>
        <authorList>
            <person name="Huo Y."/>
        </authorList>
    </citation>
    <scope>NUCLEOTIDE SEQUENCE [LARGE SCALE GENOMIC DNA]</scope>
    <source>
        <strain evidence="2">CCBAU 65647</strain>
    </source>
</reference>
<comment type="caution">
    <text evidence="1">The sequence shown here is derived from an EMBL/GenBank/DDBJ whole genome shotgun (WGS) entry which is preliminary data.</text>
</comment>
<dbReference type="GO" id="GO:0047617">
    <property type="term" value="F:fatty acyl-CoA hydrolase activity"/>
    <property type="evidence" value="ECO:0007669"/>
    <property type="project" value="TreeGrafter"/>
</dbReference>
<dbReference type="InterPro" id="IPR050563">
    <property type="entry name" value="4-hydroxybenzoyl-CoA_TE"/>
</dbReference>